<evidence type="ECO:0000313" key="2">
    <source>
        <dbReference type="EMBL" id="KAK9902271.1"/>
    </source>
</evidence>
<proteinExistence type="predicted"/>
<evidence type="ECO:0000313" key="3">
    <source>
        <dbReference type="Proteomes" id="UP001457282"/>
    </source>
</evidence>
<evidence type="ECO:0000256" key="1">
    <source>
        <dbReference type="SAM" id="MobiDB-lite"/>
    </source>
</evidence>
<dbReference type="Proteomes" id="UP001457282">
    <property type="component" value="Unassembled WGS sequence"/>
</dbReference>
<feature type="region of interest" description="Disordered" evidence="1">
    <location>
        <begin position="55"/>
        <end position="79"/>
    </location>
</feature>
<protein>
    <submittedName>
        <fullName evidence="2">Uncharacterized protein</fullName>
    </submittedName>
</protein>
<gene>
    <name evidence="2" type="ORF">M0R45_001779</name>
</gene>
<feature type="compositionally biased region" description="Polar residues" evidence="1">
    <location>
        <begin position="1"/>
        <end position="13"/>
    </location>
</feature>
<name>A0AAW1VK23_RUBAR</name>
<comment type="caution">
    <text evidence="2">The sequence shown here is derived from an EMBL/GenBank/DDBJ whole genome shotgun (WGS) entry which is preliminary data.</text>
</comment>
<organism evidence="2 3">
    <name type="scientific">Rubus argutus</name>
    <name type="common">Southern blackberry</name>
    <dbReference type="NCBI Taxonomy" id="59490"/>
    <lineage>
        <taxon>Eukaryota</taxon>
        <taxon>Viridiplantae</taxon>
        <taxon>Streptophyta</taxon>
        <taxon>Embryophyta</taxon>
        <taxon>Tracheophyta</taxon>
        <taxon>Spermatophyta</taxon>
        <taxon>Magnoliopsida</taxon>
        <taxon>eudicotyledons</taxon>
        <taxon>Gunneridae</taxon>
        <taxon>Pentapetalae</taxon>
        <taxon>rosids</taxon>
        <taxon>fabids</taxon>
        <taxon>Rosales</taxon>
        <taxon>Rosaceae</taxon>
        <taxon>Rosoideae</taxon>
        <taxon>Rosoideae incertae sedis</taxon>
        <taxon>Rubus</taxon>
    </lineage>
</organism>
<accession>A0AAW1VK23</accession>
<keyword evidence="3" id="KW-1185">Reference proteome</keyword>
<reference evidence="2 3" key="1">
    <citation type="journal article" date="2023" name="G3 (Bethesda)">
        <title>A chromosome-length genome assembly and annotation of blackberry (Rubus argutus, cv. 'Hillquist').</title>
        <authorList>
            <person name="Bruna T."/>
            <person name="Aryal R."/>
            <person name="Dudchenko O."/>
            <person name="Sargent D.J."/>
            <person name="Mead D."/>
            <person name="Buti M."/>
            <person name="Cavallini A."/>
            <person name="Hytonen T."/>
            <person name="Andres J."/>
            <person name="Pham M."/>
            <person name="Weisz D."/>
            <person name="Mascagni F."/>
            <person name="Usai G."/>
            <person name="Natali L."/>
            <person name="Bassil N."/>
            <person name="Fernandez G.E."/>
            <person name="Lomsadze A."/>
            <person name="Armour M."/>
            <person name="Olukolu B."/>
            <person name="Poorten T."/>
            <person name="Britton C."/>
            <person name="Davik J."/>
            <person name="Ashrafi H."/>
            <person name="Aiden E.L."/>
            <person name="Borodovsky M."/>
            <person name="Worthington M."/>
        </authorList>
    </citation>
    <scope>NUCLEOTIDE SEQUENCE [LARGE SCALE GENOMIC DNA]</scope>
    <source>
        <strain evidence="2">PI 553951</strain>
    </source>
</reference>
<feature type="region of interest" description="Disordered" evidence="1">
    <location>
        <begin position="1"/>
        <end position="26"/>
    </location>
</feature>
<dbReference type="EMBL" id="JBEDUW010000268">
    <property type="protein sequence ID" value="KAK9902271.1"/>
    <property type="molecule type" value="Genomic_DNA"/>
</dbReference>
<dbReference type="AlphaFoldDB" id="A0AAW1VK23"/>
<sequence>MPPTPLSISSPAAQSPARYRRHPSLPSPICHEVTVTMVPRVAALLSPCCTAASPPLPRRLLPSTQTVTVASPSRRRTIP</sequence>